<dbReference type="RefSeq" id="WP_330435484.1">
    <property type="nucleotide sequence ID" value="NZ_JAZDUF010000007.1"/>
</dbReference>
<protein>
    <submittedName>
        <fullName evidence="2">DUF4235 domain-containing protein</fullName>
    </submittedName>
</protein>
<evidence type="ECO:0000256" key="1">
    <source>
        <dbReference type="SAM" id="Phobius"/>
    </source>
</evidence>
<feature type="transmembrane region" description="Helical" evidence="1">
    <location>
        <begin position="12"/>
        <end position="32"/>
    </location>
</feature>
<dbReference type="EMBL" id="JAZDUF010000007">
    <property type="protein sequence ID" value="MEE3852890.1"/>
    <property type="molecule type" value="Genomic_DNA"/>
</dbReference>
<keyword evidence="1" id="KW-0472">Membrane</keyword>
<dbReference type="Proteomes" id="UP001347146">
    <property type="component" value="Unassembled WGS sequence"/>
</dbReference>
<keyword evidence="1" id="KW-0812">Transmembrane</keyword>
<reference evidence="2 3" key="1">
    <citation type="submission" date="2024-01" db="EMBL/GenBank/DDBJ databases">
        <title>Draft genome sequence of Gordonia sp. LSe1-13.</title>
        <authorList>
            <person name="Suphannarot A."/>
            <person name="Mingma R."/>
        </authorList>
    </citation>
    <scope>NUCLEOTIDE SEQUENCE [LARGE SCALE GENOMIC DNA]</scope>
    <source>
        <strain evidence="2 3">LSe1-13</strain>
    </source>
</reference>
<feature type="transmembrane region" description="Helical" evidence="1">
    <location>
        <begin position="52"/>
        <end position="72"/>
    </location>
</feature>
<gene>
    <name evidence="2" type="ORF">VZC37_21310</name>
</gene>
<organism evidence="2 3">
    <name type="scientific">Gordonia sesuvii</name>
    <dbReference type="NCBI Taxonomy" id="3116777"/>
    <lineage>
        <taxon>Bacteria</taxon>
        <taxon>Bacillati</taxon>
        <taxon>Actinomycetota</taxon>
        <taxon>Actinomycetes</taxon>
        <taxon>Mycobacteriales</taxon>
        <taxon>Gordoniaceae</taxon>
        <taxon>Gordonia</taxon>
    </lineage>
</organism>
<dbReference type="InterPro" id="IPR025329">
    <property type="entry name" value="DUF4235"/>
</dbReference>
<name>A0ABU7MIN1_9ACTN</name>
<proteinExistence type="predicted"/>
<keyword evidence="3" id="KW-1185">Reference proteome</keyword>
<accession>A0ABU7MIN1</accession>
<dbReference type="Pfam" id="PF14019">
    <property type="entry name" value="DUF4235"/>
    <property type="match status" value="1"/>
</dbReference>
<evidence type="ECO:0000313" key="3">
    <source>
        <dbReference type="Proteomes" id="UP001347146"/>
    </source>
</evidence>
<keyword evidence="1" id="KW-1133">Transmembrane helix</keyword>
<sequence length="89" mass="9305">MSTVSKAMYKPLSIATSVLGGVVAGAAFGQIWKRVSDEPDVPDPKDLRHGTTEVLVGAAVQGLIFGLVRAAIDRAAARGYKAVTHEDPT</sequence>
<comment type="caution">
    <text evidence="2">The sequence shown here is derived from an EMBL/GenBank/DDBJ whole genome shotgun (WGS) entry which is preliminary data.</text>
</comment>
<evidence type="ECO:0000313" key="2">
    <source>
        <dbReference type="EMBL" id="MEE3852890.1"/>
    </source>
</evidence>